<dbReference type="RefSeq" id="XP_023376828.1">
    <property type="nucleotide sequence ID" value="XM_023521060.1"/>
</dbReference>
<evidence type="ECO:0000313" key="6">
    <source>
        <dbReference type="RefSeq" id="XP_023376828.1"/>
    </source>
</evidence>
<gene>
    <name evidence="6" type="primary">TPD52</name>
</gene>
<dbReference type="InterPro" id="IPR007327">
    <property type="entry name" value="TPD52"/>
</dbReference>
<evidence type="ECO:0000256" key="4">
    <source>
        <dbReference type="SAM" id="MobiDB-lite"/>
    </source>
</evidence>
<feature type="region of interest" description="Disordered" evidence="4">
    <location>
        <begin position="28"/>
        <end position="68"/>
    </location>
</feature>
<dbReference type="OrthoDB" id="10000687at2759"/>
<accession>A0A6P6BP02</accession>
<dbReference type="AlphaFoldDB" id="A0A6P6BP02"/>
<keyword evidence="2 3" id="KW-0175">Coiled coil</keyword>
<feature type="region of interest" description="Disordered" evidence="4">
    <location>
        <begin position="204"/>
        <end position="253"/>
    </location>
</feature>
<reference evidence="6" key="1">
    <citation type="submission" date="2025-08" db="UniProtKB">
        <authorList>
            <consortium name="RefSeq"/>
        </authorList>
    </citation>
    <scope>IDENTIFICATION</scope>
    <source>
        <tissue evidence="6">Kidney</tissue>
    </source>
</reference>
<protein>
    <submittedName>
        <fullName evidence="6">Tumor protein D52 isoform X1</fullName>
    </submittedName>
</protein>
<dbReference type="PANTHER" id="PTHR19307:SF12">
    <property type="entry name" value="TUMOR PROTEIN D52"/>
    <property type="match status" value="1"/>
</dbReference>
<evidence type="ECO:0000256" key="2">
    <source>
        <dbReference type="ARBA" id="ARBA00023054"/>
    </source>
</evidence>
<dbReference type="GO" id="GO:0030183">
    <property type="term" value="P:B cell differentiation"/>
    <property type="evidence" value="ECO:0007669"/>
    <property type="project" value="TreeGrafter"/>
</dbReference>
<evidence type="ECO:0000256" key="3">
    <source>
        <dbReference type="SAM" id="Coils"/>
    </source>
</evidence>
<evidence type="ECO:0000256" key="1">
    <source>
        <dbReference type="ARBA" id="ARBA00005702"/>
    </source>
</evidence>
<proteinExistence type="inferred from homology"/>
<dbReference type="GeneID" id="105302954"/>
<feature type="compositionally biased region" description="Polar residues" evidence="4">
    <location>
        <begin position="231"/>
        <end position="243"/>
    </location>
</feature>
<keyword evidence="5" id="KW-1185">Reference proteome</keyword>
<dbReference type="PANTHER" id="PTHR19307">
    <property type="entry name" value="TUMOR PROTEIN D52"/>
    <property type="match status" value="1"/>
</dbReference>
<dbReference type="CTD" id="7163"/>
<comment type="similarity">
    <text evidence="1">Belongs to the TPD52 family.</text>
</comment>
<sequence>MDSREMELYEDYQSPFDFDAGVNKKYLYLSPSGNPSPPGSPTTLQKFGKASRTTRTVDPLGTDPVPEAGEDVAAAISAPETLSEEEQEELRRELAKVEEEIQTLSQVLAAKEKHLAEIKRKLGINSLQELKQNIARGWQDVTAMPAYKKTSETLSQAGQKASAAFASVGSVITKKLEDVNIRSIQHSISMPAMRNSPTFKSFEEKVENLKASRESKVGGTKPAGGDFGEVLNSTANASATSTEPLPDQTQERP</sequence>
<evidence type="ECO:0000313" key="5">
    <source>
        <dbReference type="Proteomes" id="UP000515202"/>
    </source>
</evidence>
<organism evidence="5 6">
    <name type="scientific">Pteropus vampyrus</name>
    <name type="common">Large flying fox</name>
    <dbReference type="NCBI Taxonomy" id="132908"/>
    <lineage>
        <taxon>Eukaryota</taxon>
        <taxon>Metazoa</taxon>
        <taxon>Chordata</taxon>
        <taxon>Craniata</taxon>
        <taxon>Vertebrata</taxon>
        <taxon>Euteleostomi</taxon>
        <taxon>Mammalia</taxon>
        <taxon>Eutheria</taxon>
        <taxon>Laurasiatheria</taxon>
        <taxon>Chiroptera</taxon>
        <taxon>Yinpterochiroptera</taxon>
        <taxon>Pteropodoidea</taxon>
        <taxon>Pteropodidae</taxon>
        <taxon>Pteropodinae</taxon>
        <taxon>Pteropus</taxon>
    </lineage>
</organism>
<dbReference type="GO" id="GO:0005737">
    <property type="term" value="C:cytoplasm"/>
    <property type="evidence" value="ECO:0007669"/>
    <property type="project" value="TreeGrafter"/>
</dbReference>
<feature type="coiled-coil region" evidence="3">
    <location>
        <begin position="80"/>
        <end position="121"/>
    </location>
</feature>
<name>A0A6P6BP02_PTEVA</name>
<dbReference type="Pfam" id="PF04201">
    <property type="entry name" value="TPD52"/>
    <property type="match status" value="1"/>
</dbReference>
<dbReference type="Proteomes" id="UP000515202">
    <property type="component" value="Unplaced"/>
</dbReference>
<feature type="compositionally biased region" description="Basic and acidic residues" evidence="4">
    <location>
        <begin position="204"/>
        <end position="216"/>
    </location>
</feature>